<evidence type="ECO:0000256" key="2">
    <source>
        <dbReference type="ARBA" id="ARBA00005684"/>
    </source>
</evidence>
<evidence type="ECO:0000256" key="5">
    <source>
        <dbReference type="ARBA" id="ARBA00022676"/>
    </source>
</evidence>
<evidence type="ECO:0000256" key="6">
    <source>
        <dbReference type="ARBA" id="ARBA00022679"/>
    </source>
</evidence>
<gene>
    <name evidence="11" type="primary">malQ_2</name>
    <name evidence="11" type="ORF">CLPUN_01470</name>
</gene>
<comment type="similarity">
    <text evidence="2 10">Belongs to the disproportionating enzyme family.</text>
</comment>
<dbReference type="InterPro" id="IPR017853">
    <property type="entry name" value="GH"/>
</dbReference>
<dbReference type="EMBL" id="LZZM01000011">
    <property type="protein sequence ID" value="OOM82445.1"/>
    <property type="molecule type" value="Genomic_DNA"/>
</dbReference>
<keyword evidence="5 10" id="KW-0328">Glycosyltransferase</keyword>
<dbReference type="Pfam" id="PF02446">
    <property type="entry name" value="Glyco_hydro_77"/>
    <property type="match status" value="1"/>
</dbReference>
<dbReference type="Gene3D" id="3.20.20.80">
    <property type="entry name" value="Glycosidases"/>
    <property type="match status" value="1"/>
</dbReference>
<dbReference type="AlphaFoldDB" id="A0A1S8TYF2"/>
<evidence type="ECO:0000256" key="8">
    <source>
        <dbReference type="ARBA" id="ARBA00031423"/>
    </source>
</evidence>
<dbReference type="OrthoDB" id="9811841at2"/>
<dbReference type="InterPro" id="IPR003385">
    <property type="entry name" value="Glyco_hydro_77"/>
</dbReference>
<dbReference type="RefSeq" id="WP_077845472.1">
    <property type="nucleotide sequence ID" value="NZ_LZZM01000011.1"/>
</dbReference>
<keyword evidence="6 10" id="KW-0808">Transferase</keyword>
<keyword evidence="7 10" id="KW-0119">Carbohydrate metabolism</keyword>
<dbReference type="PANTHER" id="PTHR32438:SF5">
    <property type="entry name" value="4-ALPHA-GLUCANOTRANSFERASE DPE1, CHLOROPLASTIC_AMYLOPLASTIC"/>
    <property type="match status" value="1"/>
</dbReference>
<evidence type="ECO:0000256" key="4">
    <source>
        <dbReference type="ARBA" id="ARBA00020295"/>
    </source>
</evidence>
<dbReference type="GO" id="GO:0005975">
    <property type="term" value="P:carbohydrate metabolic process"/>
    <property type="evidence" value="ECO:0007669"/>
    <property type="project" value="InterPro"/>
</dbReference>
<evidence type="ECO:0000313" key="11">
    <source>
        <dbReference type="EMBL" id="OOM82445.1"/>
    </source>
</evidence>
<reference evidence="11 12" key="1">
    <citation type="submission" date="2016-05" db="EMBL/GenBank/DDBJ databases">
        <title>Microbial solvent formation.</title>
        <authorList>
            <person name="Poehlein A."/>
            <person name="Montoya Solano J.D."/>
            <person name="Flitsch S."/>
            <person name="Krabben P."/>
            <person name="Duerre P."/>
            <person name="Daniel R."/>
        </authorList>
    </citation>
    <scope>NUCLEOTIDE SEQUENCE [LARGE SCALE GENOMIC DNA]</scope>
    <source>
        <strain evidence="11 12">DSM 2619</strain>
    </source>
</reference>
<name>A0A1S8TYF2_9CLOT</name>
<evidence type="ECO:0000256" key="9">
    <source>
        <dbReference type="ARBA" id="ARBA00031501"/>
    </source>
</evidence>
<dbReference type="NCBIfam" id="TIGR00217">
    <property type="entry name" value="malQ"/>
    <property type="match status" value="1"/>
</dbReference>
<evidence type="ECO:0000256" key="10">
    <source>
        <dbReference type="RuleBase" id="RU361207"/>
    </source>
</evidence>
<dbReference type="NCBIfam" id="NF011080">
    <property type="entry name" value="PRK14508.1-3"/>
    <property type="match status" value="1"/>
</dbReference>
<evidence type="ECO:0000256" key="1">
    <source>
        <dbReference type="ARBA" id="ARBA00000439"/>
    </source>
</evidence>
<evidence type="ECO:0000313" key="12">
    <source>
        <dbReference type="Proteomes" id="UP000190890"/>
    </source>
</evidence>
<dbReference type="STRING" id="29367.CLPUN_01470"/>
<dbReference type="Proteomes" id="UP000190890">
    <property type="component" value="Unassembled WGS sequence"/>
</dbReference>
<sequence length="514" mass="59592">MNRSSGIIMHIASLPGKYGIGTFGKEAYEFSNFLKKAGQKYWQILPLGPTSFGDSPYQSFSAFAGNPYFIDFNILREDGLLEKEDYDSIDFGQDSEDIDYGLIFKQKLKVLRKAYENFKLNKAKDIKEAKYVEEFKEKEAYWLEDYALYMAIKGQFNLKSWQTWDEDIKLRKPEAVSKYKNMLSDEIRYWEFLQYEFYKQWKALKSYVNDLGIEIIGDMPIYVSEDSSDIWANPDAFLLHKKTLKPLKVAGCPPDIFAATGQLWGNPIYDWNYMEKTDYSWWVDRIKQSLSLYDVLRIDHFKGFESYWAIPYGDETAENGEWTKGPGIKVFNAIRNALGDVNIIAEDLGTLTAETIKLRNDTGYPGMKILTFAFDTDGSNPFLPHNYEKNFIVYTGTHDNDTVRGWMETSAPKEHVKKAIEYLNLTKEEGYNWGFIRGAWSSVGDVAIAQMQDFLNLGNKARVNLPSTIGTNWRWRAQTEAFKEELAEKIYRITENYGRCEKIKAEEVEEKAEK</sequence>
<evidence type="ECO:0000256" key="7">
    <source>
        <dbReference type="ARBA" id="ARBA00023277"/>
    </source>
</evidence>
<comment type="caution">
    <text evidence="11">The sequence shown here is derived from an EMBL/GenBank/DDBJ whole genome shotgun (WGS) entry which is preliminary data.</text>
</comment>
<dbReference type="EC" id="2.4.1.25" evidence="3 10"/>
<dbReference type="PANTHER" id="PTHR32438">
    <property type="entry name" value="4-ALPHA-GLUCANOTRANSFERASE DPE1, CHLOROPLASTIC/AMYLOPLASTIC"/>
    <property type="match status" value="1"/>
</dbReference>
<protein>
    <recommendedName>
        <fullName evidence="4 10">4-alpha-glucanotransferase</fullName>
        <ecNumber evidence="3 10">2.4.1.25</ecNumber>
    </recommendedName>
    <alternativeName>
        <fullName evidence="8 10">Amylomaltase</fullName>
    </alternativeName>
    <alternativeName>
        <fullName evidence="9 10">Disproportionating enzyme</fullName>
    </alternativeName>
</protein>
<evidence type="ECO:0000256" key="3">
    <source>
        <dbReference type="ARBA" id="ARBA00012560"/>
    </source>
</evidence>
<organism evidence="11 12">
    <name type="scientific">Clostridium puniceum</name>
    <dbReference type="NCBI Taxonomy" id="29367"/>
    <lineage>
        <taxon>Bacteria</taxon>
        <taxon>Bacillati</taxon>
        <taxon>Bacillota</taxon>
        <taxon>Clostridia</taxon>
        <taxon>Eubacteriales</taxon>
        <taxon>Clostridiaceae</taxon>
        <taxon>Clostridium</taxon>
    </lineage>
</organism>
<dbReference type="GO" id="GO:0004134">
    <property type="term" value="F:4-alpha-glucanotransferase activity"/>
    <property type="evidence" value="ECO:0007669"/>
    <property type="project" value="UniProtKB-EC"/>
</dbReference>
<comment type="catalytic activity">
    <reaction evidence="1 10">
        <text>Transfers a segment of a (1-&gt;4)-alpha-D-glucan to a new position in an acceptor, which may be glucose or a (1-&gt;4)-alpha-D-glucan.</text>
        <dbReference type="EC" id="2.4.1.25"/>
    </reaction>
</comment>
<proteinExistence type="inferred from homology"/>
<keyword evidence="12" id="KW-1185">Reference proteome</keyword>
<dbReference type="SUPFAM" id="SSF51445">
    <property type="entry name" value="(Trans)glycosidases"/>
    <property type="match status" value="1"/>
</dbReference>
<accession>A0A1S8TYF2</accession>